<dbReference type="OrthoDB" id="3549727at2759"/>
<dbReference type="Proteomes" id="UP000177798">
    <property type="component" value="Chromosome 2"/>
</dbReference>
<proteinExistence type="predicted"/>
<protein>
    <submittedName>
        <fullName evidence="1">Uncharacterized protein</fullName>
    </submittedName>
</protein>
<dbReference type="EMBL" id="CP017815">
    <property type="protein sequence ID" value="APA07013.1"/>
    <property type="molecule type" value="Genomic_DNA"/>
</dbReference>
<dbReference type="AlphaFoldDB" id="A0A1D9PXI4"/>
<dbReference type="VEuPathDB" id="FungiDB:sscle_02g017830"/>
<evidence type="ECO:0000313" key="1">
    <source>
        <dbReference type="EMBL" id="APA07013.1"/>
    </source>
</evidence>
<organism evidence="1 2">
    <name type="scientific">Sclerotinia sclerotiorum (strain ATCC 18683 / 1980 / Ss-1)</name>
    <name type="common">White mold</name>
    <name type="synonym">Whetzelinia sclerotiorum</name>
    <dbReference type="NCBI Taxonomy" id="665079"/>
    <lineage>
        <taxon>Eukaryota</taxon>
        <taxon>Fungi</taxon>
        <taxon>Dikarya</taxon>
        <taxon>Ascomycota</taxon>
        <taxon>Pezizomycotina</taxon>
        <taxon>Leotiomycetes</taxon>
        <taxon>Helotiales</taxon>
        <taxon>Sclerotiniaceae</taxon>
        <taxon>Sclerotinia</taxon>
    </lineage>
</organism>
<accession>A0A1D9PXI4</accession>
<reference evidence="2" key="1">
    <citation type="journal article" date="2017" name="Genome Biol. Evol.">
        <title>The complete genome sequence of the phytopathogenic fungus Sclerotinia sclerotiorum reveals insights into the genome architecture of broad host range pathogens.</title>
        <authorList>
            <person name="Derbyshire M."/>
            <person name="Denton-Giles M."/>
            <person name="Hegedus D."/>
            <person name="Seifbarghy S."/>
            <person name="Rollins J."/>
            <person name="van Kan J."/>
            <person name="Seidl M.F."/>
            <person name="Faino L."/>
            <person name="Mbengue M."/>
            <person name="Navaud O."/>
            <person name="Raffaele S."/>
            <person name="Hammond-Kosack K."/>
            <person name="Heard S."/>
            <person name="Oliver R."/>
        </authorList>
    </citation>
    <scope>NUCLEOTIDE SEQUENCE [LARGE SCALE GENOMIC DNA]</scope>
    <source>
        <strain evidence="2">ATCC 18683 / 1980 / Ss-1</strain>
    </source>
</reference>
<sequence length="124" mass="14143">MPKTEKHVEWPNKYFESYNVQGDIRETSKQIAHKCNEELGTTESMRGPSPKNRLLMIDGVDAQTVGRHVKELKQKALGQPRAIRRSKDAIGRIEAVRAKRNPIWPGDRMLLAKLNNSTPKNVKN</sequence>
<evidence type="ECO:0000313" key="2">
    <source>
        <dbReference type="Proteomes" id="UP000177798"/>
    </source>
</evidence>
<gene>
    <name evidence="1" type="ORF">sscle_02g017830</name>
</gene>
<name>A0A1D9PXI4_SCLS1</name>